<dbReference type="InterPro" id="IPR019196">
    <property type="entry name" value="ABC_transp_unknown"/>
</dbReference>
<feature type="region of interest" description="Disordered" evidence="1">
    <location>
        <begin position="395"/>
        <end position="451"/>
    </location>
</feature>
<feature type="compositionally biased region" description="Pro residues" evidence="1">
    <location>
        <begin position="422"/>
        <end position="448"/>
    </location>
</feature>
<reference evidence="5" key="2">
    <citation type="journal article" date="2022" name="Microbiol. Resour. Announc.">
        <title>Metagenome Sequencing to Explore Phylogenomics of Terrestrial Cyanobacteria.</title>
        <authorList>
            <person name="Ward R.D."/>
            <person name="Stajich J.E."/>
            <person name="Johansen J.R."/>
            <person name="Huntemann M."/>
            <person name="Clum A."/>
            <person name="Foster B."/>
            <person name="Foster B."/>
            <person name="Roux S."/>
            <person name="Palaniappan K."/>
            <person name="Varghese N."/>
            <person name="Mukherjee S."/>
            <person name="Reddy T.B.K."/>
            <person name="Daum C."/>
            <person name="Copeland A."/>
            <person name="Chen I.A."/>
            <person name="Ivanova N.N."/>
            <person name="Kyrpides N.C."/>
            <person name="Shapiro N."/>
            <person name="Eloe-Fadrosh E.A."/>
            <person name="Pietrasiak N."/>
        </authorList>
    </citation>
    <scope>NUCLEOTIDE SEQUENCE</scope>
    <source>
        <strain evidence="5">UHER 2000/2452</strain>
    </source>
</reference>
<gene>
    <name evidence="5" type="ORF">KME15_00715</name>
</gene>
<dbReference type="Pfam" id="PF23357">
    <property type="entry name" value="DUF7088"/>
    <property type="match status" value="1"/>
</dbReference>
<evidence type="ECO:0000313" key="5">
    <source>
        <dbReference type="EMBL" id="MBW4657170.1"/>
    </source>
</evidence>
<accession>A0A951UKE4</accession>
<keyword evidence="2" id="KW-1133">Transmembrane helix</keyword>
<feature type="domain" description="DUF7088" evidence="4">
    <location>
        <begin position="105"/>
        <end position="182"/>
    </location>
</feature>
<dbReference type="EMBL" id="JAHHHD010000001">
    <property type="protein sequence ID" value="MBW4657170.1"/>
    <property type="molecule type" value="Genomic_DNA"/>
</dbReference>
<reference evidence="5" key="1">
    <citation type="submission" date="2021-05" db="EMBL/GenBank/DDBJ databases">
        <authorList>
            <person name="Pietrasiak N."/>
            <person name="Ward R."/>
            <person name="Stajich J.E."/>
            <person name="Kurbessoian T."/>
        </authorList>
    </citation>
    <scope>NUCLEOTIDE SEQUENCE</scope>
    <source>
        <strain evidence="5">UHER 2000/2452</strain>
    </source>
</reference>
<organism evidence="5 6">
    <name type="scientific">Drouetiella hepatica Uher 2000/2452</name>
    <dbReference type="NCBI Taxonomy" id="904376"/>
    <lineage>
        <taxon>Bacteria</taxon>
        <taxon>Bacillati</taxon>
        <taxon>Cyanobacteriota</taxon>
        <taxon>Cyanophyceae</taxon>
        <taxon>Oculatellales</taxon>
        <taxon>Oculatellaceae</taxon>
        <taxon>Drouetiella</taxon>
    </lineage>
</organism>
<protein>
    <submittedName>
        <fullName evidence="5">Gldg family protein</fullName>
    </submittedName>
</protein>
<feature type="transmembrane region" description="Helical" evidence="2">
    <location>
        <begin position="12"/>
        <end position="32"/>
    </location>
</feature>
<sequence length="540" mass="58396">MKKVQTFNWKLLKYLFWFGPVLIVMGLTSGSIAGWGVVPTALIVAGLAVTAVWLFLESSAHPGFWRARSTQVGTNALLATLAMLAIVGMVNVLAVRYPGRIDLTENRIFTLAPQSQEVVQSLTQPVKVWVFSPNANPVDRELLENYRRRSSQFSYEFVDPQAKPGVAKTFNVQSIGEVYLETGGNRRFVQSIASGEALSERRLTNGLAQLSSTQQQKIYFLQGHGERIPEATGKGGMSAATGKLKEVSYVPLSLNLVENPKVPDDASVVVVAGAQRPLLDKELEALRTYASGKGGLLLLVDPQTDPNLDTLLSDWGIRVSDRLVIDPAGQASGLGPGVTIVNQYGDHPITRGFGKGISFYPLARPLETSKIAGIDGATLLYTSDRTTAQQIDETGELKFDSATDPKGPFSIGMALTRSTQPTPTPSPSPSPTPSPSPSPTPSPSPSPASPQSQFRLVVIGNSSFATDGLFEQQLNGDLFLNATTWLSQRDDEVLSIRPREVTNRRVVLSPEQVISVALISMLLLPLVGFGTATAVWWKRR</sequence>
<feature type="transmembrane region" description="Helical" evidence="2">
    <location>
        <begin position="513"/>
        <end position="537"/>
    </location>
</feature>
<evidence type="ECO:0000256" key="1">
    <source>
        <dbReference type="SAM" id="MobiDB-lite"/>
    </source>
</evidence>
<feature type="transmembrane region" description="Helical" evidence="2">
    <location>
        <begin position="76"/>
        <end position="97"/>
    </location>
</feature>
<evidence type="ECO:0000259" key="4">
    <source>
        <dbReference type="Pfam" id="PF23357"/>
    </source>
</evidence>
<evidence type="ECO:0000259" key="3">
    <source>
        <dbReference type="Pfam" id="PF09822"/>
    </source>
</evidence>
<dbReference type="InterPro" id="IPR055396">
    <property type="entry name" value="DUF7088"/>
</dbReference>
<proteinExistence type="predicted"/>
<name>A0A951UKE4_9CYAN</name>
<evidence type="ECO:0000313" key="6">
    <source>
        <dbReference type="Proteomes" id="UP000757435"/>
    </source>
</evidence>
<dbReference type="AlphaFoldDB" id="A0A951UKE4"/>
<dbReference type="Proteomes" id="UP000757435">
    <property type="component" value="Unassembled WGS sequence"/>
</dbReference>
<feature type="domain" description="ABC-type uncharacterised transport system" evidence="3">
    <location>
        <begin position="216"/>
        <end position="469"/>
    </location>
</feature>
<comment type="caution">
    <text evidence="5">The sequence shown here is derived from an EMBL/GenBank/DDBJ whole genome shotgun (WGS) entry which is preliminary data.</text>
</comment>
<feature type="transmembrane region" description="Helical" evidence="2">
    <location>
        <begin position="38"/>
        <end position="56"/>
    </location>
</feature>
<dbReference type="InterPro" id="IPR029062">
    <property type="entry name" value="Class_I_gatase-like"/>
</dbReference>
<dbReference type="Pfam" id="PF09822">
    <property type="entry name" value="ABC_transp_aux"/>
    <property type="match status" value="1"/>
</dbReference>
<evidence type="ECO:0000256" key="2">
    <source>
        <dbReference type="SAM" id="Phobius"/>
    </source>
</evidence>
<keyword evidence="2" id="KW-0472">Membrane</keyword>
<dbReference type="SUPFAM" id="SSF52317">
    <property type="entry name" value="Class I glutamine amidotransferase-like"/>
    <property type="match status" value="1"/>
</dbReference>
<keyword evidence="2" id="KW-0812">Transmembrane</keyword>